<evidence type="ECO:0000256" key="5">
    <source>
        <dbReference type="ARBA" id="ARBA00022691"/>
    </source>
</evidence>
<name>A0A1B1T910_9ARCH</name>
<dbReference type="GO" id="GO:0004164">
    <property type="term" value="F:diphthine synthase activity"/>
    <property type="evidence" value="ECO:0007669"/>
    <property type="project" value="InterPro"/>
</dbReference>
<dbReference type="InterPro" id="IPR014776">
    <property type="entry name" value="4pyrrole_Mease_sub2"/>
</dbReference>
<comment type="pathway">
    <text evidence="1">Protein modification; peptidyl-diphthamide biosynthesis.</text>
</comment>
<dbReference type="NCBIfam" id="TIGR00522">
    <property type="entry name" value="dph5"/>
    <property type="match status" value="1"/>
</dbReference>
<dbReference type="PANTHER" id="PTHR10882:SF0">
    <property type="entry name" value="DIPHTHINE METHYL ESTER SYNTHASE"/>
    <property type="match status" value="1"/>
</dbReference>
<dbReference type="PANTHER" id="PTHR10882">
    <property type="entry name" value="DIPHTHINE SYNTHASE"/>
    <property type="match status" value="1"/>
</dbReference>
<comment type="similarity">
    <text evidence="2">Belongs to the diphthine synthase family.</text>
</comment>
<dbReference type="EMBL" id="KP211800">
    <property type="protein sequence ID" value="ANV78766.1"/>
    <property type="molecule type" value="Genomic_DNA"/>
</dbReference>
<evidence type="ECO:0000256" key="4">
    <source>
        <dbReference type="ARBA" id="ARBA00022679"/>
    </source>
</evidence>
<keyword evidence="4" id="KW-0808">Transferase</keyword>
<evidence type="ECO:0000256" key="6">
    <source>
        <dbReference type="PIRSR" id="PIRSR036432-1"/>
    </source>
</evidence>
<reference evidence="8" key="2">
    <citation type="journal article" date="2015" name="ISME J.">
        <title>A new class of marine Euryarchaeota group II from the Mediterranean deep chlorophyll maximum.</title>
        <authorList>
            <person name="Martin-Cuadrado A.B."/>
            <person name="Garcia-Heredia I."/>
            <person name="Molto A.G."/>
            <person name="Lopez-Ubeda R."/>
            <person name="Kimes N."/>
            <person name="Lopez-Garcia P."/>
            <person name="Moreira D."/>
            <person name="Rodriguez-Valera F."/>
        </authorList>
    </citation>
    <scope>NUCLEOTIDE SEQUENCE</scope>
</reference>
<evidence type="ECO:0000313" key="8">
    <source>
        <dbReference type="EMBL" id="ANV78766.1"/>
    </source>
</evidence>
<dbReference type="InterPro" id="IPR004551">
    <property type="entry name" value="Dphthn_synthase"/>
</dbReference>
<dbReference type="SUPFAM" id="SSF53790">
    <property type="entry name" value="Tetrapyrrole methylase"/>
    <property type="match status" value="1"/>
</dbReference>
<dbReference type="Gene3D" id="3.40.1010.10">
    <property type="entry name" value="Cobalt-precorrin-4 Transmethylase, Domain 1"/>
    <property type="match status" value="1"/>
</dbReference>
<sequence>MTGEGVAGFRMTVANVFSGLWLIGIGPGNLQQMTLEAKEIAIRCSKRYLEGYTAILPKDQEDVLENIVGAWEKVMREEIENPRKILDEAKNEAVCILVVGDPMQATTHVDLEMYCHDEGIEFNIIPGLSATSLAVSMSGLQSYKFGRQVTLPYAYGNYLATSPLKLIQKNQINNLHTLILFDLDPSGMGIEVPQPMKPSEAIEILQKMYKKLNLEEDVLDLESPITWNGILLSDLGTKEQKIISGTLGELSTQDRGNIHCMVIPANFSEMEKEAFNRRRMVE</sequence>
<keyword evidence="5 6" id="KW-0949">S-adenosyl-L-methionine</keyword>
<organism evidence="8">
    <name type="scientific">uncultured Poseidoniia archaeon</name>
    <dbReference type="NCBI Taxonomy" id="1697135"/>
    <lineage>
        <taxon>Archaea</taxon>
        <taxon>Methanobacteriati</taxon>
        <taxon>Thermoplasmatota</taxon>
        <taxon>Candidatus Poseidoniia</taxon>
        <taxon>environmental samples</taxon>
    </lineage>
</organism>
<evidence type="ECO:0000256" key="3">
    <source>
        <dbReference type="ARBA" id="ARBA00022603"/>
    </source>
</evidence>
<dbReference type="GO" id="GO:0032259">
    <property type="term" value="P:methylation"/>
    <property type="evidence" value="ECO:0007669"/>
    <property type="project" value="UniProtKB-KW"/>
</dbReference>
<dbReference type="PIRSF" id="PIRSF036432">
    <property type="entry name" value="Diphthine_synth"/>
    <property type="match status" value="1"/>
</dbReference>
<evidence type="ECO:0000259" key="7">
    <source>
        <dbReference type="Pfam" id="PF00590"/>
    </source>
</evidence>
<reference evidence="8" key="1">
    <citation type="submission" date="2014-11" db="EMBL/GenBank/DDBJ databases">
        <authorList>
            <person name="Zhu J."/>
            <person name="Qi W."/>
            <person name="Song R."/>
        </authorList>
    </citation>
    <scope>NUCLEOTIDE SEQUENCE</scope>
</reference>
<feature type="binding site" evidence="6">
    <location>
        <position position="235"/>
    </location>
    <ligand>
        <name>S-adenosyl-L-methionine</name>
        <dbReference type="ChEBI" id="CHEBI:59789"/>
    </ligand>
</feature>
<dbReference type="InterPro" id="IPR000878">
    <property type="entry name" value="4pyrrol_Mease"/>
</dbReference>
<evidence type="ECO:0000256" key="1">
    <source>
        <dbReference type="ARBA" id="ARBA00005156"/>
    </source>
</evidence>
<proteinExistence type="inferred from homology"/>
<dbReference type="GO" id="GO:0017183">
    <property type="term" value="P:protein histidyl modification to diphthamide"/>
    <property type="evidence" value="ECO:0007669"/>
    <property type="project" value="UniProtKB-UniPathway"/>
</dbReference>
<feature type="binding site" evidence="6">
    <location>
        <begin position="129"/>
        <end position="130"/>
    </location>
    <ligand>
        <name>S-adenosyl-L-methionine</name>
        <dbReference type="ChEBI" id="CHEBI:59789"/>
    </ligand>
</feature>
<feature type="domain" description="Tetrapyrrole methylase" evidence="7">
    <location>
        <begin position="20"/>
        <end position="250"/>
    </location>
</feature>
<dbReference type="Pfam" id="PF00590">
    <property type="entry name" value="TP_methylase"/>
    <property type="match status" value="1"/>
</dbReference>
<accession>A0A1B1T910</accession>
<dbReference type="InterPro" id="IPR035996">
    <property type="entry name" value="4pyrrol_Methylase_sf"/>
</dbReference>
<dbReference type="AlphaFoldDB" id="A0A1B1T910"/>
<keyword evidence="3" id="KW-0489">Methyltransferase</keyword>
<dbReference type="UniPathway" id="UPA00559"/>
<feature type="binding site" evidence="6">
    <location>
        <position position="101"/>
    </location>
    <ligand>
        <name>S-adenosyl-L-methionine</name>
        <dbReference type="ChEBI" id="CHEBI:59789"/>
    </ligand>
</feature>
<protein>
    <submittedName>
        <fullName evidence="8">Beta-lactamase domain-containing protein (DPH5)</fullName>
    </submittedName>
</protein>
<dbReference type="CDD" id="cd11647">
    <property type="entry name" value="DHP5_DphB"/>
    <property type="match status" value="1"/>
</dbReference>
<dbReference type="InterPro" id="IPR014777">
    <property type="entry name" value="4pyrrole_Mease_sub1"/>
</dbReference>
<evidence type="ECO:0000256" key="2">
    <source>
        <dbReference type="ARBA" id="ARBA00006729"/>
    </source>
</evidence>
<dbReference type="Gene3D" id="3.30.950.10">
    <property type="entry name" value="Methyltransferase, Cobalt-precorrin-4 Transmethylase, Domain 2"/>
    <property type="match status" value="1"/>
</dbReference>
<feature type="binding site" evidence="6">
    <location>
        <position position="259"/>
    </location>
    <ligand>
        <name>S-adenosyl-L-methionine</name>
        <dbReference type="ChEBI" id="CHEBI:59789"/>
    </ligand>
</feature>